<evidence type="ECO:0000259" key="8">
    <source>
        <dbReference type="PROSITE" id="PS50178"/>
    </source>
</evidence>
<evidence type="ECO:0000313" key="9">
    <source>
        <dbReference type="EMBL" id="CAL8075981.1"/>
    </source>
</evidence>
<sequence length="233" mass="26671">MLDETINKLEEKLKVGGNELKGAHETMRNLGKQIADKELKVSTLEGDLRIEREWRQSLQESDVKDKEEICKLNMEIQKLRLLKNDLETARLENQDLHRICREQEEALAEMGAKYREKVLREDGLREANATVSSYVWKDSRECTHCKECTLEFTLTRRKHHCRNCGDVFCQRCSDNLMELPSHAKPVRVCDPCFSALLQRCNNTTTPQATLTTSDLPGSQSSLQTPTDTTSISS</sequence>
<dbReference type="InterPro" id="IPR013083">
    <property type="entry name" value="Znf_RING/FYVE/PHD"/>
</dbReference>
<keyword evidence="2 5" id="KW-0863">Zinc-finger</keyword>
<dbReference type="Pfam" id="PF01363">
    <property type="entry name" value="FYVE"/>
    <property type="match status" value="1"/>
</dbReference>
<dbReference type="EMBL" id="CAXLJM020000009">
    <property type="protein sequence ID" value="CAL8075981.1"/>
    <property type="molecule type" value="Genomic_DNA"/>
</dbReference>
<keyword evidence="10" id="KW-1185">Reference proteome</keyword>
<evidence type="ECO:0000313" key="10">
    <source>
        <dbReference type="Proteomes" id="UP001642540"/>
    </source>
</evidence>
<feature type="coiled-coil region" evidence="6">
    <location>
        <begin position="72"/>
        <end position="106"/>
    </location>
</feature>
<evidence type="ECO:0000256" key="1">
    <source>
        <dbReference type="ARBA" id="ARBA00022723"/>
    </source>
</evidence>
<dbReference type="Gene3D" id="3.30.40.10">
    <property type="entry name" value="Zinc/RING finger domain, C3HC4 (zinc finger)"/>
    <property type="match status" value="1"/>
</dbReference>
<evidence type="ECO:0000256" key="5">
    <source>
        <dbReference type="PROSITE-ProRule" id="PRU00091"/>
    </source>
</evidence>
<feature type="domain" description="FYVE-type" evidence="8">
    <location>
        <begin position="139"/>
        <end position="197"/>
    </location>
</feature>
<comment type="caution">
    <text evidence="9">The sequence shown here is derived from an EMBL/GenBank/DDBJ whole genome shotgun (WGS) entry which is preliminary data.</text>
</comment>
<proteinExistence type="predicted"/>
<evidence type="ECO:0000256" key="3">
    <source>
        <dbReference type="ARBA" id="ARBA00022833"/>
    </source>
</evidence>
<gene>
    <name evidence="9" type="ORF">ODALV1_LOCUS3331</name>
</gene>
<name>A0ABP1PUI8_9HEXA</name>
<dbReference type="PANTHER" id="PTHR45956:SF6">
    <property type="entry name" value="RUN DOMAIN-CONTAINING PROTEIN"/>
    <property type="match status" value="1"/>
</dbReference>
<dbReference type="PROSITE" id="PS50178">
    <property type="entry name" value="ZF_FYVE"/>
    <property type="match status" value="1"/>
</dbReference>
<dbReference type="SMART" id="SM00064">
    <property type="entry name" value="FYVE"/>
    <property type="match status" value="1"/>
</dbReference>
<organism evidence="9 10">
    <name type="scientific">Orchesella dallaii</name>
    <dbReference type="NCBI Taxonomy" id="48710"/>
    <lineage>
        <taxon>Eukaryota</taxon>
        <taxon>Metazoa</taxon>
        <taxon>Ecdysozoa</taxon>
        <taxon>Arthropoda</taxon>
        <taxon>Hexapoda</taxon>
        <taxon>Collembola</taxon>
        <taxon>Entomobryomorpha</taxon>
        <taxon>Entomobryoidea</taxon>
        <taxon>Orchesellidae</taxon>
        <taxon>Orchesellinae</taxon>
        <taxon>Orchesella</taxon>
    </lineage>
</organism>
<feature type="compositionally biased region" description="Polar residues" evidence="7">
    <location>
        <begin position="213"/>
        <end position="233"/>
    </location>
</feature>
<keyword evidence="4 6" id="KW-0175">Coiled coil</keyword>
<reference evidence="9 10" key="1">
    <citation type="submission" date="2024-08" db="EMBL/GenBank/DDBJ databases">
        <authorList>
            <person name="Cucini C."/>
            <person name="Frati F."/>
        </authorList>
    </citation>
    <scope>NUCLEOTIDE SEQUENCE [LARGE SCALE GENOMIC DNA]</scope>
</reference>
<accession>A0ABP1PUI8</accession>
<dbReference type="InterPro" id="IPR017455">
    <property type="entry name" value="Znf_FYVE-rel"/>
</dbReference>
<dbReference type="InterPro" id="IPR047335">
    <property type="entry name" value="RUFY1-3"/>
</dbReference>
<dbReference type="CDD" id="cd15721">
    <property type="entry name" value="FYVE_RUFY1_like"/>
    <property type="match status" value="1"/>
</dbReference>
<dbReference type="Proteomes" id="UP001642540">
    <property type="component" value="Unassembled WGS sequence"/>
</dbReference>
<protein>
    <recommendedName>
        <fullName evidence="8">FYVE-type domain-containing protein</fullName>
    </recommendedName>
</protein>
<keyword evidence="3" id="KW-0862">Zinc</keyword>
<keyword evidence="1" id="KW-0479">Metal-binding</keyword>
<evidence type="ECO:0000256" key="6">
    <source>
        <dbReference type="SAM" id="Coils"/>
    </source>
</evidence>
<evidence type="ECO:0000256" key="7">
    <source>
        <dbReference type="SAM" id="MobiDB-lite"/>
    </source>
</evidence>
<feature type="region of interest" description="Disordered" evidence="7">
    <location>
        <begin position="208"/>
        <end position="233"/>
    </location>
</feature>
<dbReference type="SUPFAM" id="SSF57903">
    <property type="entry name" value="FYVE/PHD zinc finger"/>
    <property type="match status" value="1"/>
</dbReference>
<evidence type="ECO:0000256" key="2">
    <source>
        <dbReference type="ARBA" id="ARBA00022771"/>
    </source>
</evidence>
<dbReference type="InterPro" id="IPR000306">
    <property type="entry name" value="Znf_FYVE"/>
</dbReference>
<dbReference type="InterPro" id="IPR011011">
    <property type="entry name" value="Znf_FYVE_PHD"/>
</dbReference>
<evidence type="ECO:0000256" key="4">
    <source>
        <dbReference type="ARBA" id="ARBA00023054"/>
    </source>
</evidence>
<dbReference type="PANTHER" id="PTHR45956">
    <property type="entry name" value="RUN AND FYVE DOMAIN-CONTAINING PROTEIN 2-LIKE PROTEIN"/>
    <property type="match status" value="1"/>
</dbReference>